<evidence type="ECO:0000313" key="7">
    <source>
        <dbReference type="Proteomes" id="UP000675747"/>
    </source>
</evidence>
<dbReference type="AlphaFoldDB" id="A0A8J8AWT1"/>
<dbReference type="CDD" id="cd16012">
    <property type="entry name" value="ALP"/>
    <property type="match status" value="1"/>
</dbReference>
<proteinExistence type="predicted"/>
<dbReference type="PANTHER" id="PTHR11596">
    <property type="entry name" value="ALKALINE PHOSPHATASE"/>
    <property type="match status" value="1"/>
</dbReference>
<sequence>MLARACAVGALALALAGCASLPRADQAPRARNVIVMINDGAGWGTWDAAAYWQYGRRDGAPYAAFPARYGMTTFPLNTDGAPSGDSASRIGYDAARAWDVAATGDLVLPFAGYRYLAEAATDSAAAGTALASGVKTYNSAINHDNHGDPVEPVSFLAKAQGKATGVVTSVPFSHATPAAFGAQNASRNAYHEIARQMLSEGRLDLIMGTGAPGFDVNGIACDASAANGGGTGCDAPDQFMAIADWTRLAAGRYGADEGGHRWRLIRERAEFVALADGSLRVDGPLIGLPEVAMTLQQAREADVVGRDPATASGTAPVATVPSLATMTRGALRHLQARSDAGLFLMVEGGATDWAAHTSRCGTEWNYGACGSEPEYGRLIEETVDFNDAVAEVVAWVEAHSSWDETLLVVTTDHDNSIPLGPDAQAQPFQPVANRGKGRMPGITFRRTGGHANGLVPLWARGAGAEHFAALVRGRDPGYARHVGLNDGSYVDNTDVARLVRAALAGERPMRSTDAINAR</sequence>
<dbReference type="GO" id="GO:0046872">
    <property type="term" value="F:metal ion binding"/>
    <property type="evidence" value="ECO:0007669"/>
    <property type="project" value="UniProtKB-KW"/>
</dbReference>
<keyword evidence="3" id="KW-0479">Metal-binding</keyword>
<dbReference type="PROSITE" id="PS51257">
    <property type="entry name" value="PROKAR_LIPOPROTEIN"/>
    <property type="match status" value="1"/>
</dbReference>
<feature type="binding site" evidence="3">
    <location>
        <position position="352"/>
    </location>
    <ligand>
        <name>Zn(2+)</name>
        <dbReference type="ChEBI" id="CHEBI:29105"/>
        <label>2</label>
    </ligand>
</feature>
<dbReference type="EMBL" id="JAGQFT010000001">
    <property type="protein sequence ID" value="MBR0560934.1"/>
    <property type="molecule type" value="Genomic_DNA"/>
</dbReference>
<feature type="binding site" evidence="3">
    <location>
        <position position="347"/>
    </location>
    <ligand>
        <name>Mg(2+)</name>
        <dbReference type="ChEBI" id="CHEBI:18420"/>
    </ligand>
</feature>
<evidence type="ECO:0000256" key="1">
    <source>
        <dbReference type="ARBA" id="ARBA00022553"/>
    </source>
</evidence>
<evidence type="ECO:0000256" key="3">
    <source>
        <dbReference type="PIRSR" id="PIRSR601952-2"/>
    </source>
</evidence>
<organism evidence="5">
    <name type="scientific">Coralloluteibacterium stylophorae</name>
    <dbReference type="NCBI Taxonomy" id="1776034"/>
    <lineage>
        <taxon>Bacteria</taxon>
        <taxon>Pseudomonadati</taxon>
        <taxon>Pseudomonadota</taxon>
        <taxon>Gammaproteobacteria</taxon>
        <taxon>Lysobacterales</taxon>
        <taxon>Lysobacteraceae</taxon>
        <taxon>Coralloluteibacterium</taxon>
    </lineage>
</organism>
<feature type="binding site" evidence="3">
    <location>
        <position position="413"/>
    </location>
    <ligand>
        <name>Zn(2+)</name>
        <dbReference type="ChEBI" id="CHEBI:29105"/>
        <label>2</label>
    </ligand>
</feature>
<reference evidence="6 7" key="1">
    <citation type="journal article" date="2021" name="Microbiol. Resour. Announc.">
        <title>Draft Genome Sequence of Coralloluteibacterium stylophorae LMG 29479T.</title>
        <authorList>
            <person name="Karlyshev A.V."/>
            <person name="Kudryashova E.B."/>
            <person name="Ariskina E.V."/>
            <person name="Conroy A.P."/>
            <person name="Abidueva E.Y."/>
        </authorList>
    </citation>
    <scope>NUCLEOTIDE SEQUENCE [LARGE SCALE GENOMIC DNA]</scope>
    <source>
        <strain evidence="6 7">LMG 29479</strain>
    </source>
</reference>
<keyword evidence="4" id="KW-0732">Signal</keyword>
<keyword evidence="7" id="KW-1185">Reference proteome</keyword>
<dbReference type="SUPFAM" id="SSF53649">
    <property type="entry name" value="Alkaline phosphatase-like"/>
    <property type="match status" value="1"/>
</dbReference>
<dbReference type="GO" id="GO:0004035">
    <property type="term" value="F:alkaline phosphatase activity"/>
    <property type="evidence" value="ECO:0007669"/>
    <property type="project" value="TreeGrafter"/>
</dbReference>
<feature type="binding site" evidence="3">
    <location>
        <position position="356"/>
    </location>
    <ligand>
        <name>Zn(2+)</name>
        <dbReference type="ChEBI" id="CHEBI:29105"/>
        <label>2</label>
    </ligand>
</feature>
<dbReference type="EMBL" id="JAGQFT020000005">
    <property type="protein sequence ID" value="MBS7457300.1"/>
    <property type="molecule type" value="Genomic_DNA"/>
</dbReference>
<dbReference type="Gene3D" id="3.40.720.10">
    <property type="entry name" value="Alkaline Phosphatase, subunit A"/>
    <property type="match status" value="1"/>
</dbReference>
<feature type="active site" description="Phosphoserine intermediate" evidence="2">
    <location>
        <position position="123"/>
    </location>
</feature>
<keyword evidence="3" id="KW-0460">Magnesium</keyword>
<protein>
    <submittedName>
        <fullName evidence="5">Alkaline phosphatase</fullName>
    </submittedName>
</protein>
<dbReference type="Proteomes" id="UP000675747">
    <property type="component" value="Unassembled WGS sequence"/>
</dbReference>
<feature type="signal peptide" evidence="4">
    <location>
        <begin position="1"/>
        <end position="24"/>
    </location>
</feature>
<dbReference type="Pfam" id="PF00245">
    <property type="entry name" value="Alk_phosphatase"/>
    <property type="match status" value="1"/>
</dbReference>
<comment type="cofactor">
    <cofactor evidence="3">
        <name>Zn(2+)</name>
        <dbReference type="ChEBI" id="CHEBI:29105"/>
    </cofactor>
    <text evidence="3">Binds 2 Zn(2+) ions.</text>
</comment>
<dbReference type="SMART" id="SM00098">
    <property type="entry name" value="alkPPc"/>
    <property type="match status" value="1"/>
</dbReference>
<name>A0A8J8AWT1_9GAMM</name>
<feature type="chain" id="PRO_5042774371" evidence="4">
    <location>
        <begin position="25"/>
        <end position="518"/>
    </location>
</feature>
<comment type="cofactor">
    <cofactor evidence="3">
        <name>Mg(2+)</name>
        <dbReference type="ChEBI" id="CHEBI:18420"/>
    </cofactor>
    <text evidence="3">Binds 1 Mg(2+) ion.</text>
</comment>
<dbReference type="InterPro" id="IPR001952">
    <property type="entry name" value="Alkaline_phosphatase"/>
</dbReference>
<feature type="binding site" evidence="3">
    <location>
        <position position="412"/>
    </location>
    <ligand>
        <name>Zn(2+)</name>
        <dbReference type="ChEBI" id="CHEBI:29105"/>
        <label>2</label>
    </ligand>
</feature>
<gene>
    <name evidence="5" type="ORF">KB893_00145</name>
    <name evidence="6" type="ORF">KB893_009150</name>
</gene>
<evidence type="ECO:0000313" key="6">
    <source>
        <dbReference type="EMBL" id="MBS7457300.1"/>
    </source>
</evidence>
<evidence type="ECO:0000256" key="2">
    <source>
        <dbReference type="PIRSR" id="PIRSR601952-1"/>
    </source>
</evidence>
<dbReference type="InterPro" id="IPR017850">
    <property type="entry name" value="Alkaline_phosphatase_core_sf"/>
</dbReference>
<evidence type="ECO:0000313" key="5">
    <source>
        <dbReference type="EMBL" id="MBR0560934.1"/>
    </source>
</evidence>
<dbReference type="PANTHER" id="PTHR11596:SF5">
    <property type="entry name" value="ALKALINE PHOSPHATASE"/>
    <property type="match status" value="1"/>
</dbReference>
<feature type="binding site" evidence="3">
    <location>
        <position position="174"/>
    </location>
    <ligand>
        <name>Mg(2+)</name>
        <dbReference type="ChEBI" id="CHEBI:18420"/>
    </ligand>
</feature>
<reference evidence="5" key="2">
    <citation type="submission" date="2021-04" db="EMBL/GenBank/DDBJ databases">
        <authorList>
            <person name="Karlyshev A.V."/>
        </authorList>
    </citation>
    <scope>NUCLEOTIDE SEQUENCE</scope>
    <source>
        <strain evidence="5">LMG 29479</strain>
    </source>
</reference>
<comment type="caution">
    <text evidence="5">The sequence shown here is derived from an EMBL/GenBank/DDBJ whole genome shotgun (WGS) entry which is preliminary data.</text>
</comment>
<accession>A0A8J8AWT1</accession>
<feature type="binding site" evidence="3">
    <location>
        <position position="176"/>
    </location>
    <ligand>
        <name>Mg(2+)</name>
        <dbReference type="ChEBI" id="CHEBI:18420"/>
    </ligand>
</feature>
<keyword evidence="3" id="KW-0862">Zinc</keyword>
<evidence type="ECO:0000256" key="4">
    <source>
        <dbReference type="SAM" id="SignalP"/>
    </source>
</evidence>
<keyword evidence="1" id="KW-0597">Phosphoprotein</keyword>